<evidence type="ECO:0000313" key="3">
    <source>
        <dbReference type="EnsemblPlants" id="Bo7g108830.1"/>
    </source>
</evidence>
<dbReference type="FunFam" id="3.40.50.10140:FF:000007">
    <property type="entry name" value="Disease resistance protein (TIR-NBS-LRR class)"/>
    <property type="match status" value="1"/>
</dbReference>
<keyword evidence="1" id="KW-0520">NAD</keyword>
<dbReference type="HOGENOM" id="CLU_809741_0_0_1"/>
<dbReference type="InterPro" id="IPR035897">
    <property type="entry name" value="Toll_tir_struct_dom_sf"/>
</dbReference>
<evidence type="ECO:0000256" key="1">
    <source>
        <dbReference type="ARBA" id="ARBA00023027"/>
    </source>
</evidence>
<dbReference type="PANTHER" id="PTHR32009">
    <property type="entry name" value="TMV RESISTANCE PROTEIN N-LIKE"/>
    <property type="match status" value="1"/>
</dbReference>
<dbReference type="Gene3D" id="3.40.50.10140">
    <property type="entry name" value="Toll/interleukin-1 receptor homology (TIR) domain"/>
    <property type="match status" value="1"/>
</dbReference>
<dbReference type="SMR" id="A0A0D3DFN4"/>
<evidence type="ECO:0000259" key="2">
    <source>
        <dbReference type="PROSITE" id="PS50104"/>
    </source>
</evidence>
<name>A0A0D3DFN4_BRAOL</name>
<proteinExistence type="predicted"/>
<sequence length="343" mass="39483">MGKSKNMPQLFINFRGKDERQKLLPHLKHHLKDSNVNVFTDDDAVGEPLKNLFKHIRRSRIVIVIFSINYMESEWCLDELVEIRKCLETEKIDFAIPIFYKVKTSHVKEQSGKFGKKIVALQKKHRSSRIIKWKKALRYVAKLIGLTYQKRSLISELDFIKKIVEMVDVTLTKIASEDDDNNNSPETSKGETSNLIDVNKMLNLSRTLDTRDMEISYRQGFMVGSAWKDEVTGLNQYPTRSRRRSGNLFSSCRNSALSTVIANLFSSDFDQYPTIGPTSMHDDIVSTSHAAEAKDRTSFTSLDSVDRYSTTTSMHNHRVLASHDAETEEITSLLEKLELERRR</sequence>
<dbReference type="EnsemblPlants" id="Bo7g108830.1">
    <property type="protein sequence ID" value="Bo7g108830.1"/>
    <property type="gene ID" value="Bo7g108830"/>
</dbReference>
<protein>
    <recommendedName>
        <fullName evidence="2">TIR domain-containing protein</fullName>
    </recommendedName>
</protein>
<dbReference type="SUPFAM" id="SSF52200">
    <property type="entry name" value="Toll/Interleukin receptor TIR domain"/>
    <property type="match status" value="1"/>
</dbReference>
<dbReference type="Proteomes" id="UP000032141">
    <property type="component" value="Chromosome C7"/>
</dbReference>
<dbReference type="SMART" id="SM00255">
    <property type="entry name" value="TIR"/>
    <property type="match status" value="1"/>
</dbReference>
<feature type="domain" description="TIR" evidence="2">
    <location>
        <begin position="6"/>
        <end position="141"/>
    </location>
</feature>
<accession>A0A0D3DFN4</accession>
<keyword evidence="4" id="KW-1185">Reference proteome</keyword>
<dbReference type="Pfam" id="PF01582">
    <property type="entry name" value="TIR"/>
    <property type="match status" value="1"/>
</dbReference>
<evidence type="ECO:0000313" key="4">
    <source>
        <dbReference type="Proteomes" id="UP000032141"/>
    </source>
</evidence>
<dbReference type="InterPro" id="IPR000157">
    <property type="entry name" value="TIR_dom"/>
</dbReference>
<dbReference type="PROSITE" id="PS50104">
    <property type="entry name" value="TIR"/>
    <property type="match status" value="1"/>
</dbReference>
<dbReference type="STRING" id="109376.A0A0D3DFN4"/>
<dbReference type="PANTHER" id="PTHR32009:SF109">
    <property type="entry name" value="TOLL-INTERLEUKIN-RESISTANCE (TIR) DOMAIN FAMILY PROTEIN"/>
    <property type="match status" value="1"/>
</dbReference>
<dbReference type="AlphaFoldDB" id="A0A0D3DFN4"/>
<dbReference type="Gramene" id="Bo7g108830.1">
    <property type="protein sequence ID" value="Bo7g108830.1"/>
    <property type="gene ID" value="Bo7g108830"/>
</dbReference>
<organism evidence="3 4">
    <name type="scientific">Brassica oleracea var. oleracea</name>
    <dbReference type="NCBI Taxonomy" id="109376"/>
    <lineage>
        <taxon>Eukaryota</taxon>
        <taxon>Viridiplantae</taxon>
        <taxon>Streptophyta</taxon>
        <taxon>Embryophyta</taxon>
        <taxon>Tracheophyta</taxon>
        <taxon>Spermatophyta</taxon>
        <taxon>Magnoliopsida</taxon>
        <taxon>eudicotyledons</taxon>
        <taxon>Gunneridae</taxon>
        <taxon>Pentapetalae</taxon>
        <taxon>rosids</taxon>
        <taxon>malvids</taxon>
        <taxon>Brassicales</taxon>
        <taxon>Brassicaceae</taxon>
        <taxon>Brassiceae</taxon>
        <taxon>Brassica</taxon>
    </lineage>
</organism>
<reference evidence="3 4" key="1">
    <citation type="journal article" date="2014" name="Genome Biol.">
        <title>Transcriptome and methylome profiling reveals relics of genome dominance in the mesopolyploid Brassica oleracea.</title>
        <authorList>
            <person name="Parkin I.A."/>
            <person name="Koh C."/>
            <person name="Tang H."/>
            <person name="Robinson S.J."/>
            <person name="Kagale S."/>
            <person name="Clarke W.E."/>
            <person name="Town C.D."/>
            <person name="Nixon J."/>
            <person name="Krishnakumar V."/>
            <person name="Bidwell S.L."/>
            <person name="Denoeud F."/>
            <person name="Belcram H."/>
            <person name="Links M.G."/>
            <person name="Just J."/>
            <person name="Clarke C."/>
            <person name="Bender T."/>
            <person name="Huebert T."/>
            <person name="Mason A.S."/>
            <person name="Pires J.C."/>
            <person name="Barker G."/>
            <person name="Moore J."/>
            <person name="Walley P.G."/>
            <person name="Manoli S."/>
            <person name="Batley J."/>
            <person name="Edwards D."/>
            <person name="Nelson M.N."/>
            <person name="Wang X."/>
            <person name="Paterson A.H."/>
            <person name="King G."/>
            <person name="Bancroft I."/>
            <person name="Chalhoub B."/>
            <person name="Sharpe A.G."/>
        </authorList>
    </citation>
    <scope>NUCLEOTIDE SEQUENCE</scope>
    <source>
        <strain evidence="3 4">cv. TO1000</strain>
    </source>
</reference>
<dbReference type="GO" id="GO:0007165">
    <property type="term" value="P:signal transduction"/>
    <property type="evidence" value="ECO:0007669"/>
    <property type="project" value="InterPro"/>
</dbReference>
<reference evidence="3" key="2">
    <citation type="submission" date="2015-03" db="UniProtKB">
        <authorList>
            <consortium name="EnsemblPlants"/>
        </authorList>
    </citation>
    <scope>IDENTIFICATION</scope>
</reference>